<accession>S8DCR7</accession>
<dbReference type="Proteomes" id="UP000015453">
    <property type="component" value="Unassembled WGS sequence"/>
</dbReference>
<feature type="transmembrane region" description="Helical" evidence="1">
    <location>
        <begin position="170"/>
        <end position="202"/>
    </location>
</feature>
<feature type="non-terminal residue" evidence="2">
    <location>
        <position position="313"/>
    </location>
</feature>
<keyword evidence="1" id="KW-0812">Transmembrane</keyword>
<name>S8DCR7_9LAMI</name>
<feature type="transmembrane region" description="Helical" evidence="1">
    <location>
        <begin position="241"/>
        <end position="266"/>
    </location>
</feature>
<feature type="transmembrane region" description="Helical" evidence="1">
    <location>
        <begin position="90"/>
        <end position="110"/>
    </location>
</feature>
<dbReference type="OrthoDB" id="419711at2759"/>
<feature type="non-terminal residue" evidence="2">
    <location>
        <position position="1"/>
    </location>
</feature>
<keyword evidence="3" id="KW-1185">Reference proteome</keyword>
<keyword evidence="1" id="KW-1133">Transmembrane helix</keyword>
<feature type="transmembrane region" description="Helical" evidence="1">
    <location>
        <begin position="278"/>
        <end position="298"/>
    </location>
</feature>
<evidence type="ECO:0000256" key="1">
    <source>
        <dbReference type="SAM" id="Phobius"/>
    </source>
</evidence>
<evidence type="ECO:0000313" key="2">
    <source>
        <dbReference type="EMBL" id="EPS60598.1"/>
    </source>
</evidence>
<reference evidence="2 3" key="1">
    <citation type="journal article" date="2013" name="BMC Genomics">
        <title>The miniature genome of a carnivorous plant Genlisea aurea contains a low number of genes and short non-coding sequences.</title>
        <authorList>
            <person name="Leushkin E.V."/>
            <person name="Sutormin R.A."/>
            <person name="Nabieva E.R."/>
            <person name="Penin A.A."/>
            <person name="Kondrashov A.S."/>
            <person name="Logacheva M.D."/>
        </authorList>
    </citation>
    <scope>NUCLEOTIDE SEQUENCE [LARGE SCALE GENOMIC DNA]</scope>
</reference>
<gene>
    <name evidence="2" type="ORF">M569_14206</name>
</gene>
<feature type="transmembrane region" description="Helical" evidence="1">
    <location>
        <begin position="27"/>
        <end position="51"/>
    </location>
</feature>
<organism evidence="2 3">
    <name type="scientific">Genlisea aurea</name>
    <dbReference type="NCBI Taxonomy" id="192259"/>
    <lineage>
        <taxon>Eukaryota</taxon>
        <taxon>Viridiplantae</taxon>
        <taxon>Streptophyta</taxon>
        <taxon>Embryophyta</taxon>
        <taxon>Tracheophyta</taxon>
        <taxon>Spermatophyta</taxon>
        <taxon>Magnoliopsida</taxon>
        <taxon>eudicotyledons</taxon>
        <taxon>Gunneridae</taxon>
        <taxon>Pentapetalae</taxon>
        <taxon>asterids</taxon>
        <taxon>lamiids</taxon>
        <taxon>Lamiales</taxon>
        <taxon>Lentibulariaceae</taxon>
        <taxon>Genlisea</taxon>
    </lineage>
</organism>
<comment type="caution">
    <text evidence="2">The sequence shown here is derived from an EMBL/GenBank/DDBJ whole genome shotgun (WGS) entry which is preliminary data.</text>
</comment>
<dbReference type="PANTHER" id="PTHR12242:SF22">
    <property type="entry name" value="OS02G0130600 PROTEIN"/>
    <property type="match status" value="1"/>
</dbReference>
<feature type="transmembrane region" description="Helical" evidence="1">
    <location>
        <begin position="116"/>
        <end position="139"/>
    </location>
</feature>
<dbReference type="EMBL" id="AUSU01007443">
    <property type="protein sequence ID" value="EPS60598.1"/>
    <property type="molecule type" value="Genomic_DNA"/>
</dbReference>
<evidence type="ECO:0000313" key="3">
    <source>
        <dbReference type="Proteomes" id="UP000015453"/>
    </source>
</evidence>
<keyword evidence="1" id="KW-0472">Membrane</keyword>
<dbReference type="AlphaFoldDB" id="S8DCR7"/>
<proteinExistence type="predicted"/>
<sequence>LTFIAGTRSSSWHPSPPAGVDTTASSYWFNGKVLLCSVWILISAVVASILISKYESPEEDDGPRRKPPGMLYRDQVWRPCLESIHPVHLLVFRLFGFVVLLLMLVMNVVVDGGEIFYYYTQWTFALVTIYFALGSVLSIQGCYNYAHHIHPEAGVSKTTLQGSNREKAGFFAYAFQIIFQMNAGAVILTDTVFWFVIVPFLAINDYKLNFLIVNMHVINAVFLLAETAMNSLNFPWFRIGYFILWTGVYVGFQWILHASTSIWWPYPFLELSSSYSPLWYLAVAVMHVPCYGVFLAIVKGKRSLLSKWFPQSY</sequence>
<dbReference type="PANTHER" id="PTHR12242">
    <property type="entry name" value="OS02G0130600 PROTEIN-RELATED"/>
    <property type="match status" value="1"/>
</dbReference>
<protein>
    <submittedName>
        <fullName evidence="2">Uncharacterized protein</fullName>
    </submittedName>
</protein>
<dbReference type="GO" id="GO:0016020">
    <property type="term" value="C:membrane"/>
    <property type="evidence" value="ECO:0007669"/>
    <property type="project" value="TreeGrafter"/>
</dbReference>